<dbReference type="EMBL" id="LAZR01056128">
    <property type="protein sequence ID" value="KKK74841.1"/>
    <property type="molecule type" value="Genomic_DNA"/>
</dbReference>
<dbReference type="AlphaFoldDB" id="A0A0F9ARL8"/>
<accession>A0A0F9ARL8</accession>
<protein>
    <submittedName>
        <fullName evidence="1">Uncharacterized protein</fullName>
    </submittedName>
</protein>
<reference evidence="1" key="1">
    <citation type="journal article" date="2015" name="Nature">
        <title>Complex archaea that bridge the gap between prokaryotes and eukaryotes.</title>
        <authorList>
            <person name="Spang A."/>
            <person name="Saw J.H."/>
            <person name="Jorgensen S.L."/>
            <person name="Zaremba-Niedzwiedzka K."/>
            <person name="Martijn J."/>
            <person name="Lind A.E."/>
            <person name="van Eijk R."/>
            <person name="Schleper C."/>
            <person name="Guy L."/>
            <person name="Ettema T.J."/>
        </authorList>
    </citation>
    <scope>NUCLEOTIDE SEQUENCE</scope>
</reference>
<comment type="caution">
    <text evidence="1">The sequence shown here is derived from an EMBL/GenBank/DDBJ whole genome shotgun (WGS) entry which is preliminary data.</text>
</comment>
<proteinExistence type="predicted"/>
<feature type="non-terminal residue" evidence="1">
    <location>
        <position position="1"/>
    </location>
</feature>
<gene>
    <name evidence="1" type="ORF">LCGC14_2879710</name>
</gene>
<evidence type="ECO:0000313" key="1">
    <source>
        <dbReference type="EMBL" id="KKK74841.1"/>
    </source>
</evidence>
<name>A0A0F9ARL8_9ZZZZ</name>
<sequence length="47" mass="5512">ESEEALEMSRLCGKYNIPVFTRTEDIAKNFAILVQETKIKERFSKTF</sequence>
<organism evidence="1">
    <name type="scientific">marine sediment metagenome</name>
    <dbReference type="NCBI Taxonomy" id="412755"/>
    <lineage>
        <taxon>unclassified sequences</taxon>
        <taxon>metagenomes</taxon>
        <taxon>ecological metagenomes</taxon>
    </lineage>
</organism>